<dbReference type="AlphaFoldDB" id="A0AAV6YQ99"/>
<accession>A0AAV6YQ99</accession>
<organism evidence="1 2">
    <name type="scientific">Engystomops pustulosus</name>
    <name type="common">Tungara frog</name>
    <name type="synonym">Physalaemus pustulosus</name>
    <dbReference type="NCBI Taxonomy" id="76066"/>
    <lineage>
        <taxon>Eukaryota</taxon>
        <taxon>Metazoa</taxon>
        <taxon>Chordata</taxon>
        <taxon>Craniata</taxon>
        <taxon>Vertebrata</taxon>
        <taxon>Euteleostomi</taxon>
        <taxon>Amphibia</taxon>
        <taxon>Batrachia</taxon>
        <taxon>Anura</taxon>
        <taxon>Neobatrachia</taxon>
        <taxon>Hyloidea</taxon>
        <taxon>Leptodactylidae</taxon>
        <taxon>Leiuperinae</taxon>
        <taxon>Engystomops</taxon>
    </lineage>
</organism>
<sequence>MFRLGQRSLLFYGIRAQVGHALEWLYGTGQFITRLLMGSMNHDIFSISYHHSHWICEEPLHCFLHLLHLTPKSCTNIDCPYARCVTYLTVKTRWMFRLKTNSVYWRMSQHCTCYSRGTRNFRIFTKPTSSYSSCQIYMHHTLCTYTSSLVMY</sequence>
<protein>
    <submittedName>
        <fullName evidence="1">Uncharacterized protein</fullName>
    </submittedName>
</protein>
<comment type="caution">
    <text evidence="1">The sequence shown here is derived from an EMBL/GenBank/DDBJ whole genome shotgun (WGS) entry which is preliminary data.</text>
</comment>
<dbReference type="EMBL" id="WNYA01014696">
    <property type="protein sequence ID" value="KAG8539442.1"/>
    <property type="molecule type" value="Genomic_DNA"/>
</dbReference>
<keyword evidence="2" id="KW-1185">Reference proteome</keyword>
<reference evidence="1" key="1">
    <citation type="thesis" date="2020" institute="ProQuest LLC" country="789 East Eisenhower Parkway, Ann Arbor, MI, USA">
        <title>Comparative Genomics and Chromosome Evolution.</title>
        <authorList>
            <person name="Mudd A.B."/>
        </authorList>
    </citation>
    <scope>NUCLEOTIDE SEQUENCE</scope>
    <source>
        <strain evidence="1">237g6f4</strain>
        <tissue evidence="1">Blood</tissue>
    </source>
</reference>
<evidence type="ECO:0000313" key="1">
    <source>
        <dbReference type="EMBL" id="KAG8539442.1"/>
    </source>
</evidence>
<evidence type="ECO:0000313" key="2">
    <source>
        <dbReference type="Proteomes" id="UP000824782"/>
    </source>
</evidence>
<proteinExistence type="predicted"/>
<name>A0AAV6YQ99_ENGPU</name>
<dbReference type="Proteomes" id="UP000824782">
    <property type="component" value="Unassembled WGS sequence"/>
</dbReference>
<gene>
    <name evidence="1" type="ORF">GDO81_020906</name>
</gene>